<dbReference type="InterPro" id="IPR015424">
    <property type="entry name" value="PyrdxlP-dep_Trfase"/>
</dbReference>
<evidence type="ECO:0000256" key="2">
    <source>
        <dbReference type="ARBA" id="ARBA00010008"/>
    </source>
</evidence>
<evidence type="ECO:0000256" key="3">
    <source>
        <dbReference type="ARBA" id="ARBA00022679"/>
    </source>
</evidence>
<dbReference type="PROSITE" id="PS00599">
    <property type="entry name" value="AA_TRANSFER_CLASS_2"/>
    <property type="match status" value="1"/>
</dbReference>
<dbReference type="GO" id="GO:0030170">
    <property type="term" value="F:pyridoxal phosphate binding"/>
    <property type="evidence" value="ECO:0007669"/>
    <property type="project" value="InterPro"/>
</dbReference>
<dbReference type="InterPro" id="IPR015422">
    <property type="entry name" value="PyrdxlP-dep_Trfase_small"/>
</dbReference>
<dbReference type="InterPro" id="IPR004839">
    <property type="entry name" value="Aminotransferase_I/II_large"/>
</dbReference>
<comment type="similarity">
    <text evidence="2">Belongs to the class-II pyridoxal-phosphate-dependent aminotransferase family. BioF subfamily.</text>
</comment>
<dbReference type="Proteomes" id="UP000298327">
    <property type="component" value="Unassembled WGS sequence"/>
</dbReference>
<dbReference type="GO" id="GO:0009102">
    <property type="term" value="P:biotin biosynthetic process"/>
    <property type="evidence" value="ECO:0007669"/>
    <property type="project" value="TreeGrafter"/>
</dbReference>
<reference evidence="7 8" key="1">
    <citation type="submission" date="2019-02" db="EMBL/GenBank/DDBJ databases">
        <title>Genome sequencing of the rare red list fungi Dentipellis fragilis.</title>
        <authorList>
            <person name="Buettner E."/>
            <person name="Kellner H."/>
        </authorList>
    </citation>
    <scope>NUCLEOTIDE SEQUENCE [LARGE SCALE GENOMIC DNA]</scope>
    <source>
        <strain evidence="7 8">DSM 105465</strain>
    </source>
</reference>
<keyword evidence="4 5" id="KW-0663">Pyridoxal phosphate</keyword>
<proteinExistence type="inferred from homology"/>
<dbReference type="Gene3D" id="3.40.640.10">
    <property type="entry name" value="Type I PLP-dependent aspartate aminotransferase-like (Major domain)"/>
    <property type="match status" value="1"/>
</dbReference>
<dbReference type="InterPro" id="IPR050087">
    <property type="entry name" value="AON_synthase_class-II"/>
</dbReference>
<evidence type="ECO:0000256" key="5">
    <source>
        <dbReference type="RuleBase" id="RU003693"/>
    </source>
</evidence>
<dbReference type="Gene3D" id="3.90.1150.10">
    <property type="entry name" value="Aspartate Aminotransferase, domain 1"/>
    <property type="match status" value="1"/>
</dbReference>
<dbReference type="Pfam" id="PF00155">
    <property type="entry name" value="Aminotran_1_2"/>
    <property type="match status" value="1"/>
</dbReference>
<dbReference type="AlphaFoldDB" id="A0A4Y9XQN7"/>
<protein>
    <recommendedName>
        <fullName evidence="6">Aminotransferase class I/classII large domain-containing protein</fullName>
    </recommendedName>
</protein>
<sequence>ASIHDGLRLSRLPPARRRAFAHNDVRALARVLRGLRREDGALCAGRASVFVCVESVYSMDGTMAPLGEIVGAVEAAFPLGNAYVVVDEAHATGVYGPGGRGVVAMLGLEERVFARVHTFGKALAASGAVVLGSELLKDYLINYARPLIYTTSLSHASIIAADCSFDLLEDGTAEKLAAHLLDLASHFVDLLRAELTSIPPDILALPAHLQAPFPADADSTADTDADADALPVPPDPRTYAPTPIIPLLTPQPRPLSAYLATRGIIARPITWPTVPKGADRVRVCLHAGLTRAQVATVAREAGAWARGVLEERKAEEHRRRKRLRGVAVKGLVESKL</sequence>
<accession>A0A4Y9XQN7</accession>
<evidence type="ECO:0000313" key="8">
    <source>
        <dbReference type="Proteomes" id="UP000298327"/>
    </source>
</evidence>
<feature type="non-terminal residue" evidence="7">
    <location>
        <position position="1"/>
    </location>
</feature>
<keyword evidence="3" id="KW-0808">Transferase</keyword>
<dbReference type="InterPro" id="IPR001917">
    <property type="entry name" value="Aminotrans_II_pyridoxalP_BS"/>
</dbReference>
<dbReference type="EMBL" id="SEOQ01001684">
    <property type="protein sequence ID" value="TFY50849.1"/>
    <property type="molecule type" value="Genomic_DNA"/>
</dbReference>
<organism evidence="7 8">
    <name type="scientific">Dentipellis fragilis</name>
    <dbReference type="NCBI Taxonomy" id="205917"/>
    <lineage>
        <taxon>Eukaryota</taxon>
        <taxon>Fungi</taxon>
        <taxon>Dikarya</taxon>
        <taxon>Basidiomycota</taxon>
        <taxon>Agaricomycotina</taxon>
        <taxon>Agaricomycetes</taxon>
        <taxon>Russulales</taxon>
        <taxon>Hericiaceae</taxon>
        <taxon>Dentipellis</taxon>
    </lineage>
</organism>
<feature type="domain" description="Aminotransferase class I/classII large" evidence="6">
    <location>
        <begin position="2"/>
        <end position="298"/>
    </location>
</feature>
<evidence type="ECO:0000256" key="1">
    <source>
        <dbReference type="ARBA" id="ARBA00001933"/>
    </source>
</evidence>
<gene>
    <name evidence="7" type="ORF">EVG20_g11293</name>
</gene>
<dbReference type="InterPro" id="IPR015421">
    <property type="entry name" value="PyrdxlP-dep_Trfase_major"/>
</dbReference>
<dbReference type="OrthoDB" id="2382073at2759"/>
<dbReference type="PANTHER" id="PTHR13693">
    <property type="entry name" value="CLASS II AMINOTRANSFERASE/8-AMINO-7-OXONONANOATE SYNTHASE"/>
    <property type="match status" value="1"/>
</dbReference>
<comment type="cofactor">
    <cofactor evidence="1 5">
        <name>pyridoxal 5'-phosphate</name>
        <dbReference type="ChEBI" id="CHEBI:597326"/>
    </cofactor>
</comment>
<evidence type="ECO:0000313" key="7">
    <source>
        <dbReference type="EMBL" id="TFY50849.1"/>
    </source>
</evidence>
<evidence type="ECO:0000256" key="4">
    <source>
        <dbReference type="ARBA" id="ARBA00022898"/>
    </source>
</evidence>
<comment type="caution">
    <text evidence="7">The sequence shown here is derived from an EMBL/GenBank/DDBJ whole genome shotgun (WGS) entry which is preliminary data.</text>
</comment>
<name>A0A4Y9XQN7_9AGAM</name>
<dbReference type="STRING" id="205917.A0A4Y9XQN7"/>
<dbReference type="PANTHER" id="PTHR13693:SF77">
    <property type="entry name" value="8-AMINO-7-OXONONANOATE SYNTHASE"/>
    <property type="match status" value="1"/>
</dbReference>
<dbReference type="GO" id="GO:0016740">
    <property type="term" value="F:transferase activity"/>
    <property type="evidence" value="ECO:0007669"/>
    <property type="project" value="UniProtKB-KW"/>
</dbReference>
<evidence type="ECO:0000259" key="6">
    <source>
        <dbReference type="Pfam" id="PF00155"/>
    </source>
</evidence>
<keyword evidence="8" id="KW-1185">Reference proteome</keyword>
<dbReference type="SUPFAM" id="SSF53383">
    <property type="entry name" value="PLP-dependent transferases"/>
    <property type="match status" value="1"/>
</dbReference>